<protein>
    <submittedName>
        <fullName evidence="1">Uncharacterized protein</fullName>
    </submittedName>
</protein>
<sequence length="48" mass="5360">MRHRASPVRADDSRATGAFGRIRAHRPCPFFETSNVFQPPLARLPPDG</sequence>
<dbReference type="AlphaFoldDB" id="A0AAW9D4L6"/>
<gene>
    <name evidence="1" type="ORF">C7S16_3166</name>
</gene>
<evidence type="ECO:0000313" key="2">
    <source>
        <dbReference type="Proteomes" id="UP001272137"/>
    </source>
</evidence>
<accession>A0AAW9D4L6</accession>
<organism evidence="1 2">
    <name type="scientific">Burkholderia thailandensis</name>
    <dbReference type="NCBI Taxonomy" id="57975"/>
    <lineage>
        <taxon>Bacteria</taxon>
        <taxon>Pseudomonadati</taxon>
        <taxon>Pseudomonadota</taxon>
        <taxon>Betaproteobacteria</taxon>
        <taxon>Burkholderiales</taxon>
        <taxon>Burkholderiaceae</taxon>
        <taxon>Burkholderia</taxon>
        <taxon>pseudomallei group</taxon>
    </lineage>
</organism>
<dbReference type="EMBL" id="QXCT01000002">
    <property type="protein sequence ID" value="MDW9256899.1"/>
    <property type="molecule type" value="Genomic_DNA"/>
</dbReference>
<proteinExistence type="predicted"/>
<evidence type="ECO:0000313" key="1">
    <source>
        <dbReference type="EMBL" id="MDW9256899.1"/>
    </source>
</evidence>
<reference evidence="1" key="1">
    <citation type="submission" date="2018-08" db="EMBL/GenBank/DDBJ databases">
        <title>Identification of Burkholderia cepacia strains that express a Burkholderia pseudomallei-like capsular polysaccharide.</title>
        <authorList>
            <person name="Burtnick M.N."/>
            <person name="Vongsouvath M."/>
            <person name="Newton P."/>
            <person name="Wuthiekanun V."/>
            <person name="Limmathurotsakul D."/>
            <person name="Brett P.J."/>
            <person name="Chantratita N."/>
            <person name="Dance D.A."/>
        </authorList>
    </citation>
    <scope>NUCLEOTIDE SEQUENCE</scope>
    <source>
        <strain evidence="1">SBXCC001</strain>
    </source>
</reference>
<dbReference type="Proteomes" id="UP001272137">
    <property type="component" value="Unassembled WGS sequence"/>
</dbReference>
<comment type="caution">
    <text evidence="1">The sequence shown here is derived from an EMBL/GenBank/DDBJ whole genome shotgun (WGS) entry which is preliminary data.</text>
</comment>
<name>A0AAW9D4L6_BURTH</name>